<sequence>MPERGRNDHPHDFHFDGEREGILNDALATEGDTLGVRSDIGPLQLANQENPFHVAKVNVDEEMKQFRSIMDGEKRG</sequence>
<evidence type="ECO:0000313" key="2">
    <source>
        <dbReference type="Proteomes" id="UP000023561"/>
    </source>
</evidence>
<dbReference type="Proteomes" id="UP000023561">
    <property type="component" value="Unassembled WGS sequence"/>
</dbReference>
<comment type="caution">
    <text evidence="1">The sequence shown here is derived from an EMBL/GenBank/DDBJ whole genome shotgun (WGS) entry which is preliminary data.</text>
</comment>
<dbReference type="RefSeq" id="WP_042407354.1">
    <property type="nucleotide sequence ID" value="NZ_BAWO01000008.1"/>
</dbReference>
<protein>
    <submittedName>
        <fullName evidence="1">Uncharacterized protein</fullName>
    </submittedName>
</protein>
<organism evidence="1 2">
    <name type="scientific">Parageobacillus caldoxylosilyticus NBRC 107762</name>
    <dbReference type="NCBI Taxonomy" id="1220594"/>
    <lineage>
        <taxon>Bacteria</taxon>
        <taxon>Bacillati</taxon>
        <taxon>Bacillota</taxon>
        <taxon>Bacilli</taxon>
        <taxon>Bacillales</taxon>
        <taxon>Anoxybacillaceae</taxon>
        <taxon>Saccharococcus</taxon>
    </lineage>
</organism>
<gene>
    <name evidence="1" type="ORF">GCA01S_008_00840</name>
</gene>
<accession>A0A023DBX4</accession>
<reference evidence="1 2" key="1">
    <citation type="submission" date="2014-04" db="EMBL/GenBank/DDBJ databases">
        <title>Whole genome shotgun sequence of Geobacillus caldoxylosilyticus NBRC 107762.</title>
        <authorList>
            <person name="Hosoyama A."/>
            <person name="Hosoyama Y."/>
            <person name="Katano-Makiyama Y."/>
            <person name="Tsuchikane K."/>
            <person name="Ohji S."/>
            <person name="Ichikawa N."/>
            <person name="Yamazoe A."/>
            <person name="Fujita N."/>
        </authorList>
    </citation>
    <scope>NUCLEOTIDE SEQUENCE [LARGE SCALE GENOMIC DNA]</scope>
    <source>
        <strain evidence="1 2">NBRC 107762</strain>
    </source>
</reference>
<dbReference type="AlphaFoldDB" id="A0A023DBX4"/>
<dbReference type="GeneID" id="301191960"/>
<dbReference type="OrthoDB" id="2971589at2"/>
<proteinExistence type="predicted"/>
<keyword evidence="2" id="KW-1185">Reference proteome</keyword>
<evidence type="ECO:0000313" key="1">
    <source>
        <dbReference type="EMBL" id="GAJ38838.1"/>
    </source>
</evidence>
<name>A0A023DBX4_9BACL</name>
<dbReference type="EMBL" id="BAWO01000008">
    <property type="protein sequence ID" value="GAJ38838.1"/>
    <property type="molecule type" value="Genomic_DNA"/>
</dbReference>